<organism evidence="2 5">
    <name type="scientific">Methylopila capsulata</name>
    <dbReference type="NCBI Taxonomy" id="61654"/>
    <lineage>
        <taxon>Bacteria</taxon>
        <taxon>Pseudomonadati</taxon>
        <taxon>Pseudomonadota</taxon>
        <taxon>Alphaproteobacteria</taxon>
        <taxon>Hyphomicrobiales</taxon>
        <taxon>Methylopilaceae</taxon>
        <taxon>Methylopila</taxon>
    </lineage>
</organism>
<dbReference type="Proteomes" id="UP000758856">
    <property type="component" value="Unassembled WGS sequence"/>
</dbReference>
<sequence>MPVIAAILSGAFFWFCYWFFRLDGHKRIEEMLTQRRNTKRRLASLEAEARAPIKSIKDPREAGTVLLFLIARQKGDYSAAQLTAIEHEMRTVMSLSGDLAEAQSFARFACTKTPSATAAIQDLAPLFNDRLTAQERDDLVEMLERVAHVDGPPNEEQLHLIVALRQRLAPPDAVGEGFGWTKARG</sequence>
<dbReference type="RefSeq" id="WP_204948371.1">
    <property type="nucleotide sequence ID" value="NZ_BSFF01000002.1"/>
</dbReference>
<dbReference type="Proteomes" id="UP001143400">
    <property type="component" value="Unassembled WGS sequence"/>
</dbReference>
<comment type="caution">
    <text evidence="2">The sequence shown here is derived from an EMBL/GenBank/DDBJ whole genome shotgun (WGS) entry which is preliminary data.</text>
</comment>
<dbReference type="AlphaFoldDB" id="A0A9W6IS42"/>
<name>A0A9W6IS42_9HYPH</name>
<keyword evidence="1" id="KW-0472">Membrane</keyword>
<reference evidence="2" key="1">
    <citation type="journal article" date="2014" name="Int. J. Syst. Evol. Microbiol.">
        <title>Complete genome sequence of Corynebacterium casei LMG S-19264T (=DSM 44701T), isolated from a smear-ripened cheese.</title>
        <authorList>
            <consortium name="US DOE Joint Genome Institute (JGI-PGF)"/>
            <person name="Walter F."/>
            <person name="Albersmeier A."/>
            <person name="Kalinowski J."/>
            <person name="Ruckert C."/>
        </authorList>
    </citation>
    <scope>NUCLEOTIDE SEQUENCE</scope>
    <source>
        <strain evidence="2">VKM B-1606</strain>
    </source>
</reference>
<dbReference type="SUPFAM" id="SSF158682">
    <property type="entry name" value="TerB-like"/>
    <property type="match status" value="1"/>
</dbReference>
<keyword evidence="1" id="KW-1133">Transmembrane helix</keyword>
<dbReference type="EMBL" id="JAFBCY010000001">
    <property type="protein sequence ID" value="MBM7849888.1"/>
    <property type="molecule type" value="Genomic_DNA"/>
</dbReference>
<dbReference type="InterPro" id="IPR029024">
    <property type="entry name" value="TerB-like"/>
</dbReference>
<reference evidence="2" key="3">
    <citation type="submission" date="2023-01" db="EMBL/GenBank/DDBJ databases">
        <authorList>
            <person name="Sun Q."/>
            <person name="Evtushenko L."/>
        </authorList>
    </citation>
    <scope>NUCLEOTIDE SEQUENCE</scope>
    <source>
        <strain evidence="2">VKM B-1606</strain>
    </source>
</reference>
<evidence type="ECO:0000313" key="2">
    <source>
        <dbReference type="EMBL" id="GLK55178.1"/>
    </source>
</evidence>
<gene>
    <name evidence="2" type="ORF">GCM10008170_11970</name>
    <name evidence="3" type="ORF">JOD31_000100</name>
</gene>
<keyword evidence="1" id="KW-0812">Transmembrane</keyword>
<evidence type="ECO:0000313" key="5">
    <source>
        <dbReference type="Proteomes" id="UP001143400"/>
    </source>
</evidence>
<protein>
    <recommendedName>
        <fullName evidence="6">Co-chaperone DjlA N-terminal domain-containing protein</fullName>
    </recommendedName>
</protein>
<evidence type="ECO:0000313" key="4">
    <source>
        <dbReference type="Proteomes" id="UP000758856"/>
    </source>
</evidence>
<evidence type="ECO:0000256" key="1">
    <source>
        <dbReference type="SAM" id="Phobius"/>
    </source>
</evidence>
<feature type="transmembrane region" description="Helical" evidence="1">
    <location>
        <begin position="6"/>
        <end position="22"/>
    </location>
</feature>
<reference evidence="3 4" key="2">
    <citation type="submission" date="2021-01" db="EMBL/GenBank/DDBJ databases">
        <title>Genomic Encyclopedia of Type Strains, Phase IV (KMG-IV): sequencing the most valuable type-strain genomes for metagenomic binning, comparative biology and taxonomic classification.</title>
        <authorList>
            <person name="Goeker M."/>
        </authorList>
    </citation>
    <scope>NUCLEOTIDE SEQUENCE [LARGE SCALE GENOMIC DNA]</scope>
    <source>
        <strain evidence="3 4">DSM 6130</strain>
    </source>
</reference>
<evidence type="ECO:0000313" key="3">
    <source>
        <dbReference type="EMBL" id="MBM7849888.1"/>
    </source>
</evidence>
<accession>A0A9W6IS42</accession>
<keyword evidence="4" id="KW-1185">Reference proteome</keyword>
<dbReference type="EMBL" id="BSFF01000002">
    <property type="protein sequence ID" value="GLK55178.1"/>
    <property type="molecule type" value="Genomic_DNA"/>
</dbReference>
<evidence type="ECO:0008006" key="6">
    <source>
        <dbReference type="Google" id="ProtNLM"/>
    </source>
</evidence>
<proteinExistence type="predicted"/>